<feature type="transmembrane region" description="Helical" evidence="6">
    <location>
        <begin position="302"/>
        <end position="322"/>
    </location>
</feature>
<sequence>MIRAFHNVLTHMFRYDKVTESNLKDEFLHNVVEQAQPFTRAKKDELNGVVNSLVELYGKCVTHGDASLAKRQLRLHQREHIAWERDTVWRQMIGHARRGEGENGGLKALGGSLIVEEEDGLLNVATPAGRFKLKSRHMWLLVSTIVFIVLLNVQSVEGEEANKCFAVLMFATLLWATEAIPLFVTSMFVPLLLVVLRTIRSPDGDRLSTEDATKFVFSQMFSPTIMLLIGGFTIASALSKTGIDRLLITRVLSLAGTRPSTVLLAFMGVSCFASMWISNVAAPTLCFTLIRPILRTLPPKSKFAPCLILAIALAANIGGQSSPISSPQNLIAIGHMDPKLDWGSWFAVALPVSAISIVLIWLLLLVSYRPAQSPDGEGEIEIKPIRAPRDRFTLKQYWVSFVCLVTIALWCVEHSIEDYVGDMGIIAIIPIVAFFSTGVLKKDDFEQFLWTVVFLAMGGIALGKGVTSSGLLEVLDDLIRNLIQDMELYTVVLVLSLIVLVVSTFISHTIASVLLVPIAKEVGSKLPGNHQNLLIFLTGLICSTGMGMPVSGFPNQTAATQEDDMGQLYLSNIDFLKNGVPASIIATAVVATVGYVLMRAIGL</sequence>
<feature type="transmembrane region" description="Helical" evidence="6">
    <location>
        <begin position="579"/>
        <end position="598"/>
    </location>
</feature>
<dbReference type="Proteomes" id="UP001385951">
    <property type="component" value="Unassembled WGS sequence"/>
</dbReference>
<dbReference type="GO" id="GO:0005315">
    <property type="term" value="F:phosphate transmembrane transporter activity"/>
    <property type="evidence" value="ECO:0007669"/>
    <property type="project" value="TreeGrafter"/>
</dbReference>
<name>A0AAW0GNL4_9APHY</name>
<dbReference type="GO" id="GO:0006797">
    <property type="term" value="P:polyphosphate metabolic process"/>
    <property type="evidence" value="ECO:0007669"/>
    <property type="project" value="TreeGrafter"/>
</dbReference>
<feature type="transmembrane region" description="Helical" evidence="6">
    <location>
        <begin position="262"/>
        <end position="290"/>
    </location>
</feature>
<keyword evidence="3 6" id="KW-0812">Transmembrane</keyword>
<dbReference type="Pfam" id="PF03600">
    <property type="entry name" value="CitMHS"/>
    <property type="match status" value="1"/>
</dbReference>
<evidence type="ECO:0000256" key="3">
    <source>
        <dbReference type="ARBA" id="ARBA00022692"/>
    </source>
</evidence>
<organism evidence="8 9">
    <name type="scientific">Cerrena zonata</name>
    <dbReference type="NCBI Taxonomy" id="2478898"/>
    <lineage>
        <taxon>Eukaryota</taxon>
        <taxon>Fungi</taxon>
        <taxon>Dikarya</taxon>
        <taxon>Basidiomycota</taxon>
        <taxon>Agaricomycotina</taxon>
        <taxon>Agaricomycetes</taxon>
        <taxon>Polyporales</taxon>
        <taxon>Cerrenaceae</taxon>
        <taxon>Cerrena</taxon>
    </lineage>
</organism>
<dbReference type="InterPro" id="IPR001898">
    <property type="entry name" value="SLC13A/DASS"/>
</dbReference>
<dbReference type="AlphaFoldDB" id="A0AAW0GNL4"/>
<evidence type="ECO:0000256" key="5">
    <source>
        <dbReference type="ARBA" id="ARBA00023136"/>
    </source>
</evidence>
<gene>
    <name evidence="8" type="ORF">QCA50_006297</name>
</gene>
<evidence type="ECO:0000256" key="6">
    <source>
        <dbReference type="SAM" id="Phobius"/>
    </source>
</evidence>
<evidence type="ECO:0000256" key="1">
    <source>
        <dbReference type="ARBA" id="ARBA00004141"/>
    </source>
</evidence>
<keyword evidence="2" id="KW-0813">Transport</keyword>
<feature type="transmembrane region" description="Helical" evidence="6">
    <location>
        <begin position="447"/>
        <end position="466"/>
    </location>
</feature>
<feature type="transmembrane region" description="Helical" evidence="6">
    <location>
        <begin position="138"/>
        <end position="156"/>
    </location>
</feature>
<comment type="caution">
    <text evidence="8">The sequence shown here is derived from an EMBL/GenBank/DDBJ whole genome shotgun (WGS) entry which is preliminary data.</text>
</comment>
<reference evidence="8 9" key="1">
    <citation type="submission" date="2022-09" db="EMBL/GenBank/DDBJ databases">
        <authorList>
            <person name="Palmer J.M."/>
        </authorList>
    </citation>
    <scope>NUCLEOTIDE SEQUENCE [LARGE SCALE GENOMIC DNA]</scope>
    <source>
        <strain evidence="8 9">DSM 7382</strain>
    </source>
</reference>
<evidence type="ECO:0000256" key="2">
    <source>
        <dbReference type="ARBA" id="ARBA00022448"/>
    </source>
</evidence>
<feature type="transmembrane region" description="Helical" evidence="6">
    <location>
        <begin position="168"/>
        <end position="196"/>
    </location>
</feature>
<dbReference type="InterPro" id="IPR004680">
    <property type="entry name" value="Cit_transptr-like_dom"/>
</dbReference>
<evidence type="ECO:0000313" key="9">
    <source>
        <dbReference type="Proteomes" id="UP001385951"/>
    </source>
</evidence>
<dbReference type="GO" id="GO:0006817">
    <property type="term" value="P:phosphate ion transport"/>
    <property type="evidence" value="ECO:0007669"/>
    <property type="project" value="TreeGrafter"/>
</dbReference>
<keyword evidence="9" id="KW-1185">Reference proteome</keyword>
<protein>
    <recommendedName>
        <fullName evidence="7">Citrate transporter-like domain-containing protein</fullName>
    </recommendedName>
</protein>
<proteinExistence type="predicted"/>
<dbReference type="PANTHER" id="PTHR10283:SF92">
    <property type="entry name" value="LOW-AFFINITY PHOSPHATE TRANSPORTER PHO91"/>
    <property type="match status" value="1"/>
</dbReference>
<feature type="domain" description="Citrate transporter-like" evidence="7">
    <location>
        <begin position="173"/>
        <end position="526"/>
    </location>
</feature>
<feature type="transmembrane region" description="Helical" evidence="6">
    <location>
        <begin position="342"/>
        <end position="366"/>
    </location>
</feature>
<feature type="transmembrane region" description="Helical" evidence="6">
    <location>
        <begin position="486"/>
        <end position="519"/>
    </location>
</feature>
<accession>A0AAW0GNL4</accession>
<evidence type="ECO:0000313" key="8">
    <source>
        <dbReference type="EMBL" id="KAK7691194.1"/>
    </source>
</evidence>
<dbReference type="GO" id="GO:0005886">
    <property type="term" value="C:plasma membrane"/>
    <property type="evidence" value="ECO:0007669"/>
    <property type="project" value="TreeGrafter"/>
</dbReference>
<feature type="transmembrane region" description="Helical" evidence="6">
    <location>
        <begin position="397"/>
        <end position="416"/>
    </location>
</feature>
<dbReference type="EMBL" id="JASBNA010000006">
    <property type="protein sequence ID" value="KAK7691194.1"/>
    <property type="molecule type" value="Genomic_DNA"/>
</dbReference>
<dbReference type="PANTHER" id="PTHR10283">
    <property type="entry name" value="SOLUTE CARRIER FAMILY 13 MEMBER"/>
    <property type="match status" value="1"/>
</dbReference>
<keyword evidence="4 6" id="KW-1133">Transmembrane helix</keyword>
<feature type="transmembrane region" description="Helical" evidence="6">
    <location>
        <begin position="422"/>
        <end position="440"/>
    </location>
</feature>
<evidence type="ECO:0000256" key="4">
    <source>
        <dbReference type="ARBA" id="ARBA00022989"/>
    </source>
</evidence>
<feature type="transmembrane region" description="Helical" evidence="6">
    <location>
        <begin position="531"/>
        <end position="550"/>
    </location>
</feature>
<evidence type="ECO:0000259" key="7">
    <source>
        <dbReference type="Pfam" id="PF03600"/>
    </source>
</evidence>
<keyword evidence="5 6" id="KW-0472">Membrane</keyword>
<dbReference type="NCBIfam" id="TIGR00785">
    <property type="entry name" value="dass"/>
    <property type="match status" value="1"/>
</dbReference>
<feature type="transmembrane region" description="Helical" evidence="6">
    <location>
        <begin position="216"/>
        <end position="238"/>
    </location>
</feature>
<dbReference type="CDD" id="cd01115">
    <property type="entry name" value="SLC13_permease"/>
    <property type="match status" value="1"/>
</dbReference>
<comment type="subcellular location">
    <subcellularLocation>
        <location evidence="1">Membrane</location>
        <topology evidence="1">Multi-pass membrane protein</topology>
    </subcellularLocation>
</comment>